<feature type="domain" description="PepSY" evidence="2">
    <location>
        <begin position="7"/>
        <end position="77"/>
    </location>
</feature>
<dbReference type="STRING" id="1384056.N787_06325"/>
<keyword evidence="4" id="KW-1185">Reference proteome</keyword>
<dbReference type="EMBL" id="AVCK01000003">
    <property type="protein sequence ID" value="KFN48049.1"/>
    <property type="molecule type" value="Genomic_DNA"/>
</dbReference>
<organism evidence="3 4">
    <name type="scientific">Arenimonas metalli CF5-1</name>
    <dbReference type="NCBI Taxonomy" id="1384056"/>
    <lineage>
        <taxon>Bacteria</taxon>
        <taxon>Pseudomonadati</taxon>
        <taxon>Pseudomonadota</taxon>
        <taxon>Gammaproteobacteria</taxon>
        <taxon>Lysobacterales</taxon>
        <taxon>Lysobacteraceae</taxon>
        <taxon>Arenimonas</taxon>
    </lineage>
</organism>
<sequence>MKTPTLLIALSLAFAASAASAQPVGSAADATARLQAAGYADVRDLEYDDGLWEAEVRHADGRWHDVALDPATGELMDDRGDRGLMTAGDVIARLQAAGFTEVRDLDLDDAVWEADARGSDGRRVELRINAHSGRVISEEIDD</sequence>
<protein>
    <recommendedName>
        <fullName evidence="2">PepSY domain-containing protein</fullName>
    </recommendedName>
</protein>
<evidence type="ECO:0000313" key="4">
    <source>
        <dbReference type="Proteomes" id="UP000029393"/>
    </source>
</evidence>
<name>A0A091BB48_9GAMM</name>
<evidence type="ECO:0000313" key="3">
    <source>
        <dbReference type="EMBL" id="KFN48049.1"/>
    </source>
</evidence>
<dbReference type="RefSeq" id="WP_034210041.1">
    <property type="nucleotide sequence ID" value="NZ_AVCK01000003.1"/>
</dbReference>
<accession>A0A091BB48</accession>
<evidence type="ECO:0000256" key="1">
    <source>
        <dbReference type="SAM" id="SignalP"/>
    </source>
</evidence>
<evidence type="ECO:0000259" key="2">
    <source>
        <dbReference type="Pfam" id="PF13670"/>
    </source>
</evidence>
<comment type="caution">
    <text evidence="3">The sequence shown here is derived from an EMBL/GenBank/DDBJ whole genome shotgun (WGS) entry which is preliminary data.</text>
</comment>
<dbReference type="InterPro" id="IPR025711">
    <property type="entry name" value="PepSY"/>
</dbReference>
<feature type="domain" description="PepSY" evidence="2">
    <location>
        <begin position="86"/>
        <end position="139"/>
    </location>
</feature>
<dbReference type="OrthoDB" id="5951452at2"/>
<reference evidence="3 4" key="1">
    <citation type="submission" date="2013-09" db="EMBL/GenBank/DDBJ databases">
        <title>Genome sequencing of Arenimonas metalli.</title>
        <authorList>
            <person name="Chen F."/>
            <person name="Wang G."/>
        </authorList>
    </citation>
    <scope>NUCLEOTIDE SEQUENCE [LARGE SCALE GENOMIC DNA]</scope>
    <source>
        <strain evidence="3 4">CF5-1</strain>
    </source>
</reference>
<dbReference type="eggNOG" id="COG5591">
    <property type="taxonomic scope" value="Bacteria"/>
</dbReference>
<dbReference type="PATRIC" id="fig|1384056.3.peg.140"/>
<gene>
    <name evidence="3" type="ORF">N787_06325</name>
</gene>
<dbReference type="AlphaFoldDB" id="A0A091BB48"/>
<feature type="signal peptide" evidence="1">
    <location>
        <begin position="1"/>
        <end position="21"/>
    </location>
</feature>
<proteinExistence type="predicted"/>
<dbReference type="Pfam" id="PF13670">
    <property type="entry name" value="PepSY_2"/>
    <property type="match status" value="2"/>
</dbReference>
<keyword evidence="1" id="KW-0732">Signal</keyword>
<dbReference type="Proteomes" id="UP000029393">
    <property type="component" value="Unassembled WGS sequence"/>
</dbReference>
<feature type="chain" id="PRO_5001869561" description="PepSY domain-containing protein" evidence="1">
    <location>
        <begin position="22"/>
        <end position="142"/>
    </location>
</feature>